<dbReference type="KEGG" id="daur:Daura_35990"/>
<evidence type="ECO:0000313" key="5">
    <source>
        <dbReference type="EMBL" id="UWZ52067.1"/>
    </source>
</evidence>
<dbReference type="Pfam" id="PF07702">
    <property type="entry name" value="UTRA"/>
    <property type="match status" value="1"/>
</dbReference>
<keyword evidence="3" id="KW-0804">Transcription</keyword>
<dbReference type="SUPFAM" id="SSF64288">
    <property type="entry name" value="Chorismate lyase-like"/>
    <property type="match status" value="1"/>
</dbReference>
<sequence length="240" mass="26722">MTSTQGERKHEIVYQRLLTEIQQVLQPHDPLPSERELTARYQMSRATVREAMRRLEEEGWVYRQQGSGTYVADPATISKSLALTSFSEDMRARRLTPGSKLLSWQRIPATAEVARDLGLSPGTPVVYVERLRLADGSPMCVEQVWILATVVGDVEESRLGGSLYETLTERGAAPHHADQIIAATVTDPDQSALLGVPPFSPALHVTRVTFDAAGRAVERGESVYRADRYSYRITVTRRTA</sequence>
<dbReference type="Gene3D" id="3.40.1410.10">
    <property type="entry name" value="Chorismate lyase-like"/>
    <property type="match status" value="1"/>
</dbReference>
<dbReference type="Proteomes" id="UP001058003">
    <property type="component" value="Chromosome"/>
</dbReference>
<evidence type="ECO:0000256" key="3">
    <source>
        <dbReference type="ARBA" id="ARBA00023163"/>
    </source>
</evidence>
<dbReference type="SUPFAM" id="SSF46785">
    <property type="entry name" value="Winged helix' DNA-binding domain"/>
    <property type="match status" value="1"/>
</dbReference>
<name>A0A9Q9I9T7_9ACTN</name>
<dbReference type="InterPro" id="IPR050679">
    <property type="entry name" value="Bact_HTH_transcr_reg"/>
</dbReference>
<gene>
    <name evidence="5" type="ORF">Daura_35990</name>
</gene>
<dbReference type="RefSeq" id="WP_033358839.1">
    <property type="nucleotide sequence ID" value="NZ_CP073767.1"/>
</dbReference>
<dbReference type="InterPro" id="IPR036388">
    <property type="entry name" value="WH-like_DNA-bd_sf"/>
</dbReference>
<dbReference type="InterPro" id="IPR000524">
    <property type="entry name" value="Tscrpt_reg_HTH_GntR"/>
</dbReference>
<dbReference type="Pfam" id="PF00392">
    <property type="entry name" value="GntR"/>
    <property type="match status" value="1"/>
</dbReference>
<feature type="domain" description="HTH gntR-type" evidence="4">
    <location>
        <begin position="7"/>
        <end position="74"/>
    </location>
</feature>
<keyword evidence="1" id="KW-0805">Transcription regulation</keyword>
<dbReference type="Gene3D" id="1.10.10.10">
    <property type="entry name" value="Winged helix-like DNA-binding domain superfamily/Winged helix DNA-binding domain"/>
    <property type="match status" value="1"/>
</dbReference>
<evidence type="ECO:0000313" key="6">
    <source>
        <dbReference type="Proteomes" id="UP001058003"/>
    </source>
</evidence>
<dbReference type="SMART" id="SM00866">
    <property type="entry name" value="UTRA"/>
    <property type="match status" value="1"/>
</dbReference>
<protein>
    <submittedName>
        <fullName evidence="5">GntR family transcriptional regulator</fullName>
    </submittedName>
</protein>
<dbReference type="GO" id="GO:0003677">
    <property type="term" value="F:DNA binding"/>
    <property type="evidence" value="ECO:0007669"/>
    <property type="project" value="UniProtKB-KW"/>
</dbReference>
<dbReference type="PANTHER" id="PTHR44846">
    <property type="entry name" value="MANNOSYL-D-GLYCERATE TRANSPORT/METABOLISM SYSTEM REPRESSOR MNGR-RELATED"/>
    <property type="match status" value="1"/>
</dbReference>
<reference evidence="5" key="1">
    <citation type="submission" date="2021-04" db="EMBL/GenBank/DDBJ databases">
        <title>Dactylosporangium aurantiacum NRRL B-8018 full assembly.</title>
        <authorList>
            <person name="Hartkoorn R.C."/>
            <person name="Beaudoing E."/>
            <person name="Hot D."/>
        </authorList>
    </citation>
    <scope>NUCLEOTIDE SEQUENCE</scope>
    <source>
        <strain evidence="5">NRRL B-8018</strain>
    </source>
</reference>
<dbReference type="AlphaFoldDB" id="A0A9Q9I9T7"/>
<evidence type="ECO:0000256" key="1">
    <source>
        <dbReference type="ARBA" id="ARBA00023015"/>
    </source>
</evidence>
<dbReference type="PROSITE" id="PS50949">
    <property type="entry name" value="HTH_GNTR"/>
    <property type="match status" value="1"/>
</dbReference>
<evidence type="ECO:0000259" key="4">
    <source>
        <dbReference type="PROSITE" id="PS50949"/>
    </source>
</evidence>
<dbReference type="GO" id="GO:0003700">
    <property type="term" value="F:DNA-binding transcription factor activity"/>
    <property type="evidence" value="ECO:0007669"/>
    <property type="project" value="InterPro"/>
</dbReference>
<dbReference type="InterPro" id="IPR011663">
    <property type="entry name" value="UTRA"/>
</dbReference>
<dbReference type="InterPro" id="IPR036390">
    <property type="entry name" value="WH_DNA-bd_sf"/>
</dbReference>
<proteinExistence type="predicted"/>
<dbReference type="GO" id="GO:0045892">
    <property type="term" value="P:negative regulation of DNA-templated transcription"/>
    <property type="evidence" value="ECO:0007669"/>
    <property type="project" value="TreeGrafter"/>
</dbReference>
<dbReference type="EMBL" id="CP073767">
    <property type="protein sequence ID" value="UWZ52067.1"/>
    <property type="molecule type" value="Genomic_DNA"/>
</dbReference>
<evidence type="ECO:0000256" key="2">
    <source>
        <dbReference type="ARBA" id="ARBA00023125"/>
    </source>
</evidence>
<dbReference type="SMART" id="SM00345">
    <property type="entry name" value="HTH_GNTR"/>
    <property type="match status" value="1"/>
</dbReference>
<dbReference type="CDD" id="cd07377">
    <property type="entry name" value="WHTH_GntR"/>
    <property type="match status" value="1"/>
</dbReference>
<dbReference type="OrthoDB" id="7363114at2"/>
<dbReference type="PANTHER" id="PTHR44846:SF1">
    <property type="entry name" value="MANNOSYL-D-GLYCERATE TRANSPORT_METABOLISM SYSTEM REPRESSOR MNGR-RELATED"/>
    <property type="match status" value="1"/>
</dbReference>
<accession>A0A9Q9I9T7</accession>
<keyword evidence="2" id="KW-0238">DNA-binding</keyword>
<keyword evidence="6" id="KW-1185">Reference proteome</keyword>
<dbReference type="PRINTS" id="PR00035">
    <property type="entry name" value="HTHGNTR"/>
</dbReference>
<dbReference type="InterPro" id="IPR028978">
    <property type="entry name" value="Chorismate_lyase_/UTRA_dom_sf"/>
</dbReference>
<organism evidence="5 6">
    <name type="scientific">Dactylosporangium aurantiacum</name>
    <dbReference type="NCBI Taxonomy" id="35754"/>
    <lineage>
        <taxon>Bacteria</taxon>
        <taxon>Bacillati</taxon>
        <taxon>Actinomycetota</taxon>
        <taxon>Actinomycetes</taxon>
        <taxon>Micromonosporales</taxon>
        <taxon>Micromonosporaceae</taxon>
        <taxon>Dactylosporangium</taxon>
    </lineage>
</organism>